<reference evidence="6" key="2">
    <citation type="submission" date="2025-09" db="UniProtKB">
        <authorList>
            <consortium name="Ensembl"/>
        </authorList>
    </citation>
    <scope>IDENTIFICATION</scope>
</reference>
<feature type="transmembrane region" description="Helical" evidence="5">
    <location>
        <begin position="333"/>
        <end position="364"/>
    </location>
</feature>
<keyword evidence="3 5" id="KW-1133">Transmembrane helix</keyword>
<evidence type="ECO:0000313" key="7">
    <source>
        <dbReference type="Proteomes" id="UP000694421"/>
    </source>
</evidence>
<sequence length="455" mass="50482">MTNIGEVIKALNDLGRFQFCLVGLITLSLPTIAFQFFGQLFMVTKEVHYCNTSWFNSIALNLSLEEQLNLTIPRKADGTFEECVMYSPVDQDFDDILLYGLNATEKCQHGWVYPSSQELSLITQFDLVCDRKDLKNISQSVFMLGLLIGAVVFGLISDRFGRRPTILLCIFFQGVFGVAVAFVPDFLLYNVLRFVLGASASGIGIGTLALGKCSSQALPESARWLVSRGRIEEAKKLLQKAASINRRTIPQQLLDQVREDSLVKPPTDFNHIHSVLFRFISSMVYYGLSLNVGSFGFNIYLTQVVFAVVEIPARIGCIFLMQRFGRKKCQAACLFLGGVVCLGIRPLLLAIVCVFTCHVFGFLLRQTGVGVCQMSARLAGIIAPLISLLEKYHTFIPVVIFGSSAVIGGILCCFLPETRGRELQDHVDDMAGNQRQVWRVQPPCLNSHGGTNPFF</sequence>
<evidence type="ECO:0000256" key="4">
    <source>
        <dbReference type="ARBA" id="ARBA00023136"/>
    </source>
</evidence>
<keyword evidence="4 5" id="KW-0472">Membrane</keyword>
<dbReference type="Pfam" id="PF00083">
    <property type="entry name" value="Sugar_tr"/>
    <property type="match status" value="1"/>
</dbReference>
<evidence type="ECO:0000313" key="6">
    <source>
        <dbReference type="Ensembl" id="ENSSMRP00000019563.1"/>
    </source>
</evidence>
<dbReference type="GeneTree" id="ENSGT00940000154607"/>
<dbReference type="GO" id="GO:0016020">
    <property type="term" value="C:membrane"/>
    <property type="evidence" value="ECO:0007669"/>
    <property type="project" value="UniProtKB-SubCell"/>
</dbReference>
<feature type="transmembrane region" description="Helical" evidence="5">
    <location>
        <begin position="165"/>
        <end position="184"/>
    </location>
</feature>
<evidence type="ECO:0000256" key="1">
    <source>
        <dbReference type="ARBA" id="ARBA00004141"/>
    </source>
</evidence>
<dbReference type="Gene3D" id="1.20.1250.20">
    <property type="entry name" value="MFS general substrate transporter like domains"/>
    <property type="match status" value="2"/>
</dbReference>
<comment type="subcellular location">
    <subcellularLocation>
        <location evidence="1">Membrane</location>
        <topology evidence="1">Multi-pass membrane protein</topology>
    </subcellularLocation>
</comment>
<dbReference type="Pfam" id="PF07690">
    <property type="entry name" value="MFS_1"/>
    <property type="match status" value="1"/>
</dbReference>
<dbReference type="InterPro" id="IPR005828">
    <property type="entry name" value="MFS_sugar_transport-like"/>
</dbReference>
<dbReference type="Ensembl" id="ENSSMRT00000022954.1">
    <property type="protein sequence ID" value="ENSSMRP00000019563.1"/>
    <property type="gene ID" value="ENSSMRG00000015245.1"/>
</dbReference>
<reference evidence="6" key="1">
    <citation type="submission" date="2025-08" db="UniProtKB">
        <authorList>
            <consortium name="Ensembl"/>
        </authorList>
    </citation>
    <scope>IDENTIFICATION</scope>
</reference>
<evidence type="ECO:0000256" key="2">
    <source>
        <dbReference type="ARBA" id="ARBA00022692"/>
    </source>
</evidence>
<proteinExistence type="predicted"/>
<dbReference type="AlphaFoldDB" id="A0A8D0DRH2"/>
<dbReference type="InterPro" id="IPR036259">
    <property type="entry name" value="MFS_trans_sf"/>
</dbReference>
<accession>A0A8D0DRH2</accession>
<dbReference type="OMA" id="LAMHIPV"/>
<feature type="transmembrane region" description="Helical" evidence="5">
    <location>
        <begin position="19"/>
        <end position="37"/>
    </location>
</feature>
<keyword evidence="2 5" id="KW-0812">Transmembrane</keyword>
<evidence type="ECO:0000256" key="3">
    <source>
        <dbReference type="ARBA" id="ARBA00022989"/>
    </source>
</evidence>
<evidence type="ECO:0000256" key="5">
    <source>
        <dbReference type="SAM" id="Phobius"/>
    </source>
</evidence>
<protein>
    <submittedName>
        <fullName evidence="6">Uncharacterized protein</fullName>
    </submittedName>
</protein>
<keyword evidence="7" id="KW-1185">Reference proteome</keyword>
<feature type="transmembrane region" description="Helical" evidence="5">
    <location>
        <begin position="299"/>
        <end position="321"/>
    </location>
</feature>
<organism evidence="6 7">
    <name type="scientific">Salvator merianae</name>
    <name type="common">Argentine black and white tegu</name>
    <name type="synonym">Tupinambis merianae</name>
    <dbReference type="NCBI Taxonomy" id="96440"/>
    <lineage>
        <taxon>Eukaryota</taxon>
        <taxon>Metazoa</taxon>
        <taxon>Chordata</taxon>
        <taxon>Craniata</taxon>
        <taxon>Vertebrata</taxon>
        <taxon>Euteleostomi</taxon>
        <taxon>Lepidosauria</taxon>
        <taxon>Squamata</taxon>
        <taxon>Bifurcata</taxon>
        <taxon>Unidentata</taxon>
        <taxon>Episquamata</taxon>
        <taxon>Laterata</taxon>
        <taxon>Teiioidea</taxon>
        <taxon>Teiidae</taxon>
        <taxon>Salvator</taxon>
    </lineage>
</organism>
<dbReference type="PANTHER" id="PTHR24064">
    <property type="entry name" value="SOLUTE CARRIER FAMILY 22 MEMBER"/>
    <property type="match status" value="1"/>
</dbReference>
<dbReference type="SUPFAM" id="SSF103473">
    <property type="entry name" value="MFS general substrate transporter"/>
    <property type="match status" value="1"/>
</dbReference>
<dbReference type="Proteomes" id="UP000694421">
    <property type="component" value="Unplaced"/>
</dbReference>
<name>A0A8D0DRH2_SALMN</name>
<dbReference type="InterPro" id="IPR011701">
    <property type="entry name" value="MFS"/>
</dbReference>
<dbReference type="GO" id="GO:0022857">
    <property type="term" value="F:transmembrane transporter activity"/>
    <property type="evidence" value="ECO:0007669"/>
    <property type="project" value="InterPro"/>
</dbReference>
<feature type="transmembrane region" description="Helical" evidence="5">
    <location>
        <begin position="395"/>
        <end position="415"/>
    </location>
</feature>
<feature type="transmembrane region" description="Helical" evidence="5">
    <location>
        <begin position="137"/>
        <end position="156"/>
    </location>
</feature>